<reference evidence="1 2" key="1">
    <citation type="submission" date="2020-07" db="EMBL/GenBank/DDBJ databases">
        <title>Sequencing the genomes of 1000 actinobacteria strains.</title>
        <authorList>
            <person name="Klenk H.-P."/>
        </authorList>
    </citation>
    <scope>NUCLEOTIDE SEQUENCE [LARGE SCALE GENOMIC DNA]</scope>
    <source>
        <strain evidence="1 2">DSM 45763</strain>
    </source>
</reference>
<comment type="caution">
    <text evidence="1">The sequence shown here is derived from an EMBL/GenBank/DDBJ whole genome shotgun (WGS) entry which is preliminary data.</text>
</comment>
<dbReference type="RefSeq" id="WP_179821244.1">
    <property type="nucleotide sequence ID" value="NZ_JACCCO010000001.1"/>
</dbReference>
<evidence type="ECO:0000313" key="2">
    <source>
        <dbReference type="Proteomes" id="UP000576393"/>
    </source>
</evidence>
<dbReference type="Gene3D" id="2.50.20.20">
    <property type="match status" value="1"/>
</dbReference>
<protein>
    <recommendedName>
        <fullName evidence="3">DUF2092 domain-containing protein</fullName>
    </recommendedName>
</protein>
<organism evidence="1 2">
    <name type="scientific">Streptosporangium sandarakinum</name>
    <dbReference type="NCBI Taxonomy" id="1260955"/>
    <lineage>
        <taxon>Bacteria</taxon>
        <taxon>Bacillati</taxon>
        <taxon>Actinomycetota</taxon>
        <taxon>Actinomycetes</taxon>
        <taxon>Streptosporangiales</taxon>
        <taxon>Streptosporangiaceae</taxon>
        <taxon>Streptosporangium</taxon>
    </lineage>
</organism>
<gene>
    <name evidence="1" type="ORF">HDA43_003088</name>
</gene>
<proteinExistence type="predicted"/>
<sequence>MSWLQPSGNKAEIGGAEDDLMRSLCTLLGVLTLLFMSPLTGAAHAQTGDPLDRAISALKGKFAEKSSVLFSRKTRQGFGSDATLTVVYGKHRFAANAGVRASDVAEVSTMGDEPVHFRMINIGRDTYTQGTWADVPKGKKWLHWQDADGFLWSQNLVDALNPKFLRLISRNAEKTSAKGRYDGVSTTRYDGLAEVGLLGSRQAGIYYGTKDGDWAGGRIKWKLWLGPDNLPRRFQAEIVHEPYGPEQRADTVRMNVLYRGWGTPVRIQAPSKNLVAEAG</sequence>
<dbReference type="AlphaFoldDB" id="A0A852UXF0"/>
<evidence type="ECO:0008006" key="3">
    <source>
        <dbReference type="Google" id="ProtNLM"/>
    </source>
</evidence>
<keyword evidence="2" id="KW-1185">Reference proteome</keyword>
<accession>A0A852UXF0</accession>
<dbReference type="Proteomes" id="UP000576393">
    <property type="component" value="Unassembled WGS sequence"/>
</dbReference>
<name>A0A852UXF0_9ACTN</name>
<dbReference type="EMBL" id="JACCCO010000001">
    <property type="protein sequence ID" value="NYF40929.1"/>
    <property type="molecule type" value="Genomic_DNA"/>
</dbReference>
<evidence type="ECO:0000313" key="1">
    <source>
        <dbReference type="EMBL" id="NYF40929.1"/>
    </source>
</evidence>